<sequence>MRNHEERHIVTSLHECRAKRLASISKPRHLHEVDPKTTMCGANIPLPSSRSHEHPYVLGASESLQKNDIVIACVLWLVVATTGIGKTTFINNFARALLLLDNSLQGSNAGVQAVVIPGVGRRHLILVEIPGCGSIARGNDQIEILVKEWLTSKQFASTQFLHNYIRKHCKDMCKHLVLATTSCDKGHEDMMVSGSWKPLIDKGATVFRLDNTAASALELAITLLAKDQSVSDAEHLNLGRRQAKWHGTGTALTCLPVYPVRFIGLIGEQQPTAKFSTPPYFPITKDLIKKWLIVSTARIYFNTTLISYFKPSKPLYKILS</sequence>
<dbReference type="AlphaFoldDB" id="B0DHS7"/>
<reference evidence="1 2" key="1">
    <citation type="journal article" date="2008" name="Nature">
        <title>The genome of Laccaria bicolor provides insights into mycorrhizal symbiosis.</title>
        <authorList>
            <person name="Martin F."/>
            <person name="Aerts A."/>
            <person name="Ahren D."/>
            <person name="Brun A."/>
            <person name="Danchin E.G.J."/>
            <person name="Duchaussoy F."/>
            <person name="Gibon J."/>
            <person name="Kohler A."/>
            <person name="Lindquist E."/>
            <person name="Pereda V."/>
            <person name="Salamov A."/>
            <person name="Shapiro H.J."/>
            <person name="Wuyts J."/>
            <person name="Blaudez D."/>
            <person name="Buee M."/>
            <person name="Brokstein P."/>
            <person name="Canbaeck B."/>
            <person name="Cohen D."/>
            <person name="Courty P.E."/>
            <person name="Coutinho P.M."/>
            <person name="Delaruelle C."/>
            <person name="Detter J.C."/>
            <person name="Deveau A."/>
            <person name="DiFazio S."/>
            <person name="Duplessis S."/>
            <person name="Fraissinet-Tachet L."/>
            <person name="Lucic E."/>
            <person name="Frey-Klett P."/>
            <person name="Fourrey C."/>
            <person name="Feussner I."/>
            <person name="Gay G."/>
            <person name="Grimwood J."/>
            <person name="Hoegger P.J."/>
            <person name="Jain P."/>
            <person name="Kilaru S."/>
            <person name="Labbe J."/>
            <person name="Lin Y.C."/>
            <person name="Legue V."/>
            <person name="Le Tacon F."/>
            <person name="Marmeisse R."/>
            <person name="Melayah D."/>
            <person name="Montanini B."/>
            <person name="Muratet M."/>
            <person name="Nehls U."/>
            <person name="Niculita-Hirzel H."/>
            <person name="Oudot-Le Secq M.P."/>
            <person name="Peter M."/>
            <person name="Quesneville H."/>
            <person name="Rajashekar B."/>
            <person name="Reich M."/>
            <person name="Rouhier N."/>
            <person name="Schmutz J."/>
            <person name="Yin T."/>
            <person name="Chalot M."/>
            <person name="Henrissat B."/>
            <person name="Kuees U."/>
            <person name="Lucas S."/>
            <person name="Van de Peer Y."/>
            <person name="Podila G.K."/>
            <person name="Polle A."/>
            <person name="Pukkila P.J."/>
            <person name="Richardson P.M."/>
            <person name="Rouze P."/>
            <person name="Sanders I.R."/>
            <person name="Stajich J.E."/>
            <person name="Tunlid A."/>
            <person name="Tuskan G."/>
            <person name="Grigoriev I.V."/>
        </authorList>
    </citation>
    <scope>NUCLEOTIDE SEQUENCE [LARGE SCALE GENOMIC DNA]</scope>
    <source>
        <strain evidence="2">S238N-H82 / ATCC MYA-4686</strain>
    </source>
</reference>
<dbReference type="InterPro" id="IPR027417">
    <property type="entry name" value="P-loop_NTPase"/>
</dbReference>
<dbReference type="RefSeq" id="XP_001883457.1">
    <property type="nucleotide sequence ID" value="XM_001883422.1"/>
</dbReference>
<dbReference type="HOGENOM" id="CLU_868972_0_0_1"/>
<keyword evidence="2" id="KW-1185">Reference proteome</keyword>
<dbReference type="InParanoid" id="B0DHS7"/>
<protein>
    <submittedName>
        <fullName evidence="1">Predicted protein</fullName>
    </submittedName>
</protein>
<evidence type="ECO:0000313" key="2">
    <source>
        <dbReference type="Proteomes" id="UP000001194"/>
    </source>
</evidence>
<gene>
    <name evidence="1" type="ORF">LACBIDRAFT_329355</name>
</gene>
<accession>B0DHS7</accession>
<name>B0DHS7_LACBS</name>
<dbReference type="Proteomes" id="UP000001194">
    <property type="component" value="Unassembled WGS sequence"/>
</dbReference>
<dbReference type="OrthoDB" id="8954335at2759"/>
<dbReference type="SUPFAM" id="SSF52540">
    <property type="entry name" value="P-loop containing nucleoside triphosphate hydrolases"/>
    <property type="match status" value="1"/>
</dbReference>
<proteinExistence type="predicted"/>
<dbReference type="EMBL" id="DS547111">
    <property type="protein sequence ID" value="EDR05781.1"/>
    <property type="molecule type" value="Genomic_DNA"/>
</dbReference>
<evidence type="ECO:0000313" key="1">
    <source>
        <dbReference type="EMBL" id="EDR05781.1"/>
    </source>
</evidence>
<organism evidence="2">
    <name type="scientific">Laccaria bicolor (strain S238N-H82 / ATCC MYA-4686)</name>
    <name type="common">Bicoloured deceiver</name>
    <name type="synonym">Laccaria laccata var. bicolor</name>
    <dbReference type="NCBI Taxonomy" id="486041"/>
    <lineage>
        <taxon>Eukaryota</taxon>
        <taxon>Fungi</taxon>
        <taxon>Dikarya</taxon>
        <taxon>Basidiomycota</taxon>
        <taxon>Agaricomycotina</taxon>
        <taxon>Agaricomycetes</taxon>
        <taxon>Agaricomycetidae</taxon>
        <taxon>Agaricales</taxon>
        <taxon>Agaricineae</taxon>
        <taxon>Hydnangiaceae</taxon>
        <taxon>Laccaria</taxon>
    </lineage>
</organism>
<dbReference type="KEGG" id="lbc:LACBIDRAFT_329355"/>
<dbReference type="GeneID" id="6079207"/>